<protein>
    <submittedName>
        <fullName evidence="2">Uncharacterized protein</fullName>
    </submittedName>
</protein>
<dbReference type="EMBL" id="JAQQWI010000017">
    <property type="protein sequence ID" value="KAK8005834.1"/>
    <property type="molecule type" value="Genomic_DNA"/>
</dbReference>
<evidence type="ECO:0000256" key="1">
    <source>
        <dbReference type="SAM" id="MobiDB-lite"/>
    </source>
</evidence>
<accession>A0ABR1R8W0</accession>
<dbReference type="Proteomes" id="UP001396898">
    <property type="component" value="Unassembled WGS sequence"/>
</dbReference>
<feature type="compositionally biased region" description="Polar residues" evidence="1">
    <location>
        <begin position="28"/>
        <end position="48"/>
    </location>
</feature>
<evidence type="ECO:0000313" key="3">
    <source>
        <dbReference type="Proteomes" id="UP001396898"/>
    </source>
</evidence>
<reference evidence="2 3" key="1">
    <citation type="submission" date="2023-01" db="EMBL/GenBank/DDBJ databases">
        <title>Analysis of 21 Apiospora genomes using comparative genomics revels a genus with tremendous synthesis potential of carbohydrate active enzymes and secondary metabolites.</title>
        <authorList>
            <person name="Sorensen T."/>
        </authorList>
    </citation>
    <scope>NUCLEOTIDE SEQUENCE [LARGE SCALE GENOMIC DNA]</scope>
    <source>
        <strain evidence="2 3">CBS 20057</strain>
    </source>
</reference>
<feature type="compositionally biased region" description="Basic and acidic residues" evidence="1">
    <location>
        <begin position="1"/>
        <end position="13"/>
    </location>
</feature>
<evidence type="ECO:0000313" key="2">
    <source>
        <dbReference type="EMBL" id="KAK8005834.1"/>
    </source>
</evidence>
<keyword evidence="3" id="KW-1185">Reference proteome</keyword>
<proteinExistence type="predicted"/>
<organism evidence="2 3">
    <name type="scientific">Apiospora marii</name>
    <dbReference type="NCBI Taxonomy" id="335849"/>
    <lineage>
        <taxon>Eukaryota</taxon>
        <taxon>Fungi</taxon>
        <taxon>Dikarya</taxon>
        <taxon>Ascomycota</taxon>
        <taxon>Pezizomycotina</taxon>
        <taxon>Sordariomycetes</taxon>
        <taxon>Xylariomycetidae</taxon>
        <taxon>Amphisphaeriales</taxon>
        <taxon>Apiosporaceae</taxon>
        <taxon>Apiospora</taxon>
    </lineage>
</organism>
<comment type="caution">
    <text evidence="2">The sequence shown here is derived from an EMBL/GenBank/DDBJ whole genome shotgun (WGS) entry which is preliminary data.</text>
</comment>
<feature type="region of interest" description="Disordered" evidence="1">
    <location>
        <begin position="1"/>
        <end position="56"/>
    </location>
</feature>
<feature type="region of interest" description="Disordered" evidence="1">
    <location>
        <begin position="184"/>
        <end position="219"/>
    </location>
</feature>
<name>A0ABR1R8W0_9PEZI</name>
<feature type="compositionally biased region" description="Basic and acidic residues" evidence="1">
    <location>
        <begin position="192"/>
        <end position="206"/>
    </location>
</feature>
<gene>
    <name evidence="2" type="ORF">PG991_012131</name>
</gene>
<sequence length="219" mass="24498">MREGRRLPTEQRRKSAAIKRKGNGNCTGGKSSATGTWKQRWNNGSSMPKTPRRRWRGPVQRLQIQDPSADINAQHLKMARASVFPDPTHSIRSSMIVVADNRSPSKSRLSYKPKAIRRLQAQTHEGEAGLAMGEAICANSTFSRTRDKRTIIKQQQPDSSGGTRVETASVVLLRGYIRLSQPADHALGWKHGSREGVSRPRTDRPSRRPTGWRSTRPEA</sequence>